<keyword evidence="1" id="KW-1133">Transmembrane helix</keyword>
<dbReference type="Proteomes" id="UP001595975">
    <property type="component" value="Unassembled WGS sequence"/>
</dbReference>
<accession>A0ABW0X1J7</accession>
<evidence type="ECO:0000313" key="2">
    <source>
        <dbReference type="EMBL" id="MFC5663653.1"/>
    </source>
</evidence>
<protein>
    <submittedName>
        <fullName evidence="2">Uncharacterized protein</fullName>
    </submittedName>
</protein>
<evidence type="ECO:0000256" key="1">
    <source>
        <dbReference type="SAM" id="Phobius"/>
    </source>
</evidence>
<sequence>MARRGGELEAFTAFLGGLLATGLLALALVGAGALAGIDAGPLLHKAVAAVLTATWVMSTLAIYLRLIARGRTRSGTRS</sequence>
<keyword evidence="3" id="KW-1185">Reference proteome</keyword>
<reference evidence="3" key="1">
    <citation type="journal article" date="2019" name="Int. J. Syst. Evol. Microbiol.">
        <title>The Global Catalogue of Microorganisms (GCM) 10K type strain sequencing project: providing services to taxonomists for standard genome sequencing and annotation.</title>
        <authorList>
            <consortium name="The Broad Institute Genomics Platform"/>
            <consortium name="The Broad Institute Genome Sequencing Center for Infectious Disease"/>
            <person name="Wu L."/>
            <person name="Ma J."/>
        </authorList>
    </citation>
    <scope>NUCLEOTIDE SEQUENCE [LARGE SCALE GENOMIC DNA]</scope>
    <source>
        <strain evidence="3">CGMCC 4.1437</strain>
    </source>
</reference>
<dbReference type="RefSeq" id="WP_380225321.1">
    <property type="nucleotide sequence ID" value="NZ_JBHSOF010000011.1"/>
</dbReference>
<keyword evidence="1" id="KW-0812">Transmembrane</keyword>
<name>A0ABW0X1J7_9ACTN</name>
<feature type="transmembrane region" description="Helical" evidence="1">
    <location>
        <begin position="46"/>
        <end position="68"/>
    </location>
</feature>
<gene>
    <name evidence="2" type="ORF">ACFP3U_11745</name>
</gene>
<proteinExistence type="predicted"/>
<organism evidence="2 3">
    <name type="scientific">Kitasatospora misakiensis</name>
    <dbReference type="NCBI Taxonomy" id="67330"/>
    <lineage>
        <taxon>Bacteria</taxon>
        <taxon>Bacillati</taxon>
        <taxon>Actinomycetota</taxon>
        <taxon>Actinomycetes</taxon>
        <taxon>Kitasatosporales</taxon>
        <taxon>Streptomycetaceae</taxon>
        <taxon>Kitasatospora</taxon>
    </lineage>
</organism>
<evidence type="ECO:0000313" key="3">
    <source>
        <dbReference type="Proteomes" id="UP001595975"/>
    </source>
</evidence>
<dbReference type="EMBL" id="JBHSOF010000011">
    <property type="protein sequence ID" value="MFC5663653.1"/>
    <property type="molecule type" value="Genomic_DNA"/>
</dbReference>
<keyword evidence="1" id="KW-0472">Membrane</keyword>
<comment type="caution">
    <text evidence="2">The sequence shown here is derived from an EMBL/GenBank/DDBJ whole genome shotgun (WGS) entry which is preliminary data.</text>
</comment>